<dbReference type="Proteomes" id="UP000790787">
    <property type="component" value="Chromosome 6"/>
</dbReference>
<name>A0AC58UTB6_TOBAC</name>
<reference evidence="1" key="1">
    <citation type="journal article" date="2014" name="Nat. Commun.">
        <title>The tobacco genome sequence and its comparison with those of tomato and potato.</title>
        <authorList>
            <person name="Sierro N."/>
            <person name="Battey J.N."/>
            <person name="Ouadi S."/>
            <person name="Bakaher N."/>
            <person name="Bovet L."/>
            <person name="Willig A."/>
            <person name="Goepfert S."/>
            <person name="Peitsch M.C."/>
            <person name="Ivanov N.V."/>
        </authorList>
    </citation>
    <scope>NUCLEOTIDE SEQUENCE [LARGE SCALE GENOMIC DNA]</scope>
</reference>
<proteinExistence type="predicted"/>
<evidence type="ECO:0000313" key="2">
    <source>
        <dbReference type="RefSeq" id="XP_075112739.1"/>
    </source>
</evidence>
<protein>
    <submittedName>
        <fullName evidence="2">Uncharacterized protein LOC142182347</fullName>
    </submittedName>
</protein>
<reference evidence="2" key="2">
    <citation type="submission" date="2025-08" db="UniProtKB">
        <authorList>
            <consortium name="RefSeq"/>
        </authorList>
    </citation>
    <scope>IDENTIFICATION</scope>
    <source>
        <tissue evidence="2">Leaf</tissue>
    </source>
</reference>
<accession>A0AC58UTB6</accession>
<sequence>MSTIQNEPFSIMTKIPFELRLWWNDLGNEGQDKVKKYLKDLPDLLNIQHRGDIIRSLVTCWDSAHNVFHFSDFELTPTLEEIAGYIGNDEALLRFKYLIEPRAITVHRFLNSLKIPRTFHHPYFAKGFCSLRLIYARYGHVGGFNKPDFKLCSRDNRQKWDEHRLVAFMIAFLGLIVFPRKDGNIDLKVAGVVSTLLTQDKSTLAPMIMADIFRALTACRAGGNFFEGCNLLLKMWMTDHLCHRSQLLGYGSPEKTCIGEFYTRIKGVSLPEGVTAWTSFFRTLTANQIQWTLGWFPVEEILYMPATRPHFLLMGLKRIQPYAPYRVLRQLGRYQVVPKDEDLSTQVVEISPDGRFPEKEVRQIWSECQHLTANTCVLDTAKGEVSPGYHAWFRGDTSCGRPAKRPHLIDFAESSQEQWNWLAKEKGYRAEIGELKQQVESLKFNNIVQVAADRGERNRLAQENEELRAQIQKLRMALDKQPRSRSDEQLIKGLKNEVREWRDGLEKSENIMAKLKAQWGTRADKHRRYLNQLKRDHEKALANMKRKVATLEGKAVKQAEDFQIESGHCYDLLAQMEVEVWQLKN</sequence>
<evidence type="ECO:0000313" key="1">
    <source>
        <dbReference type="Proteomes" id="UP000790787"/>
    </source>
</evidence>
<keyword evidence="1" id="KW-1185">Reference proteome</keyword>
<organism evidence="1 2">
    <name type="scientific">Nicotiana tabacum</name>
    <name type="common">Common tobacco</name>
    <dbReference type="NCBI Taxonomy" id="4097"/>
    <lineage>
        <taxon>Eukaryota</taxon>
        <taxon>Viridiplantae</taxon>
        <taxon>Streptophyta</taxon>
        <taxon>Embryophyta</taxon>
        <taxon>Tracheophyta</taxon>
        <taxon>Spermatophyta</taxon>
        <taxon>Magnoliopsida</taxon>
        <taxon>eudicotyledons</taxon>
        <taxon>Gunneridae</taxon>
        <taxon>Pentapetalae</taxon>
        <taxon>asterids</taxon>
        <taxon>lamiids</taxon>
        <taxon>Solanales</taxon>
        <taxon>Solanaceae</taxon>
        <taxon>Nicotianoideae</taxon>
        <taxon>Nicotianeae</taxon>
        <taxon>Nicotiana</taxon>
    </lineage>
</organism>
<dbReference type="RefSeq" id="XP_075112739.1">
    <property type="nucleotide sequence ID" value="XM_075256638.1"/>
</dbReference>
<gene>
    <name evidence="2" type="primary">LOC142182347</name>
</gene>